<proteinExistence type="predicted"/>
<protein>
    <submittedName>
        <fullName evidence="1">Uncharacterized protein</fullName>
    </submittedName>
</protein>
<dbReference type="Proteomes" id="UP001151760">
    <property type="component" value="Unassembled WGS sequence"/>
</dbReference>
<name>A0ABQ5II04_9ASTR</name>
<organism evidence="1 2">
    <name type="scientific">Tanacetum coccineum</name>
    <dbReference type="NCBI Taxonomy" id="301880"/>
    <lineage>
        <taxon>Eukaryota</taxon>
        <taxon>Viridiplantae</taxon>
        <taxon>Streptophyta</taxon>
        <taxon>Embryophyta</taxon>
        <taxon>Tracheophyta</taxon>
        <taxon>Spermatophyta</taxon>
        <taxon>Magnoliopsida</taxon>
        <taxon>eudicotyledons</taxon>
        <taxon>Gunneridae</taxon>
        <taxon>Pentapetalae</taxon>
        <taxon>asterids</taxon>
        <taxon>campanulids</taxon>
        <taxon>Asterales</taxon>
        <taxon>Asteraceae</taxon>
        <taxon>Asteroideae</taxon>
        <taxon>Anthemideae</taxon>
        <taxon>Anthemidinae</taxon>
        <taxon>Tanacetum</taxon>
    </lineage>
</organism>
<accession>A0ABQ5II04</accession>
<gene>
    <name evidence="1" type="ORF">Tco_1110140</name>
</gene>
<sequence>MWLASSSISSTSLTLIYCSTSTSISSSMKLYHSFRICVQYGYWFGGKLIQKLQQKEIDKESCLKTCTNAKNPKLYSAYELCDENVQLHVFDYEETLEDAGKSRLKMQEYWFGGKLIQKLGQKEIDEESCLKTYSMNWREVNSVYTYYIVSSESKGEIQAGALIFVLVGYIVTNAKNLKLYSAYELCDENVQLHVFDSEETLEDAGKSRLKMKEFQKDESVQYGYETISQF</sequence>
<dbReference type="EMBL" id="BQNB010020803">
    <property type="protein sequence ID" value="GJT99801.1"/>
    <property type="molecule type" value="Genomic_DNA"/>
</dbReference>
<evidence type="ECO:0000313" key="2">
    <source>
        <dbReference type="Proteomes" id="UP001151760"/>
    </source>
</evidence>
<reference evidence="1" key="2">
    <citation type="submission" date="2022-01" db="EMBL/GenBank/DDBJ databases">
        <authorList>
            <person name="Yamashiro T."/>
            <person name="Shiraishi A."/>
            <person name="Satake H."/>
            <person name="Nakayama K."/>
        </authorList>
    </citation>
    <scope>NUCLEOTIDE SEQUENCE</scope>
</reference>
<evidence type="ECO:0000313" key="1">
    <source>
        <dbReference type="EMBL" id="GJT99801.1"/>
    </source>
</evidence>
<reference evidence="1" key="1">
    <citation type="journal article" date="2022" name="Int. J. Mol. Sci.">
        <title>Draft Genome of Tanacetum Coccineum: Genomic Comparison of Closely Related Tanacetum-Family Plants.</title>
        <authorList>
            <person name="Yamashiro T."/>
            <person name="Shiraishi A."/>
            <person name="Nakayama K."/>
            <person name="Satake H."/>
        </authorList>
    </citation>
    <scope>NUCLEOTIDE SEQUENCE</scope>
</reference>
<keyword evidence="2" id="KW-1185">Reference proteome</keyword>
<comment type="caution">
    <text evidence="1">The sequence shown here is derived from an EMBL/GenBank/DDBJ whole genome shotgun (WGS) entry which is preliminary data.</text>
</comment>